<name>A0A0E9RXA3_ANGAN</name>
<reference evidence="1" key="2">
    <citation type="journal article" date="2015" name="Fish Shellfish Immunol.">
        <title>Early steps in the European eel (Anguilla anguilla)-Vibrio vulnificus interaction in the gills: Role of the RtxA13 toxin.</title>
        <authorList>
            <person name="Callol A."/>
            <person name="Pajuelo D."/>
            <person name="Ebbesson L."/>
            <person name="Teles M."/>
            <person name="MacKenzie S."/>
            <person name="Amaro C."/>
        </authorList>
    </citation>
    <scope>NUCLEOTIDE SEQUENCE</scope>
</reference>
<protein>
    <submittedName>
        <fullName evidence="1">Uncharacterized protein</fullName>
    </submittedName>
</protein>
<evidence type="ECO:0000313" key="1">
    <source>
        <dbReference type="EMBL" id="JAH33517.1"/>
    </source>
</evidence>
<dbReference type="AlphaFoldDB" id="A0A0E9RXA3"/>
<accession>A0A0E9RXA3</accession>
<reference evidence="1" key="1">
    <citation type="submission" date="2014-11" db="EMBL/GenBank/DDBJ databases">
        <authorList>
            <person name="Amaro Gonzalez C."/>
        </authorList>
    </citation>
    <scope>NUCLEOTIDE SEQUENCE</scope>
</reference>
<sequence length="47" mass="5599">MGLTYNYILIFLFKKFYNGSYLEYFATKVDTDSLNPEDTFTYDTTPH</sequence>
<organism evidence="1">
    <name type="scientific">Anguilla anguilla</name>
    <name type="common">European freshwater eel</name>
    <name type="synonym">Muraena anguilla</name>
    <dbReference type="NCBI Taxonomy" id="7936"/>
    <lineage>
        <taxon>Eukaryota</taxon>
        <taxon>Metazoa</taxon>
        <taxon>Chordata</taxon>
        <taxon>Craniata</taxon>
        <taxon>Vertebrata</taxon>
        <taxon>Euteleostomi</taxon>
        <taxon>Actinopterygii</taxon>
        <taxon>Neopterygii</taxon>
        <taxon>Teleostei</taxon>
        <taxon>Anguilliformes</taxon>
        <taxon>Anguillidae</taxon>
        <taxon>Anguilla</taxon>
    </lineage>
</organism>
<proteinExistence type="predicted"/>
<dbReference type="EMBL" id="GBXM01075060">
    <property type="protein sequence ID" value="JAH33517.1"/>
    <property type="molecule type" value="Transcribed_RNA"/>
</dbReference>